<evidence type="ECO:0000313" key="3">
    <source>
        <dbReference type="EMBL" id="KAK4227725.1"/>
    </source>
</evidence>
<reference evidence="3" key="2">
    <citation type="submission" date="2023-05" db="EMBL/GenBank/DDBJ databases">
        <authorList>
            <consortium name="Lawrence Berkeley National Laboratory"/>
            <person name="Steindorff A."/>
            <person name="Hensen N."/>
            <person name="Bonometti L."/>
            <person name="Westerberg I."/>
            <person name="Brannstrom I.O."/>
            <person name="Guillou S."/>
            <person name="Cros-Aarteil S."/>
            <person name="Calhoun S."/>
            <person name="Haridas S."/>
            <person name="Kuo A."/>
            <person name="Mondo S."/>
            <person name="Pangilinan J."/>
            <person name="Riley R."/>
            <person name="Labutti K."/>
            <person name="Andreopoulos B."/>
            <person name="Lipzen A."/>
            <person name="Chen C."/>
            <person name="Yanf M."/>
            <person name="Daum C."/>
            <person name="Ng V."/>
            <person name="Clum A."/>
            <person name="Ohm R."/>
            <person name="Martin F."/>
            <person name="Silar P."/>
            <person name="Natvig D."/>
            <person name="Lalanne C."/>
            <person name="Gautier V."/>
            <person name="Ament-Velasquez S.L."/>
            <person name="Kruys A."/>
            <person name="Hutchinson M.I."/>
            <person name="Powell A.J."/>
            <person name="Barry K."/>
            <person name="Miller A.N."/>
            <person name="Grigoriev I.V."/>
            <person name="Debuchy R."/>
            <person name="Gladieux P."/>
            <person name="Thoren M.H."/>
            <person name="Johannesson H."/>
        </authorList>
    </citation>
    <scope>NUCLEOTIDE SEQUENCE</scope>
    <source>
        <strain evidence="3">CBS 990.96</strain>
    </source>
</reference>
<evidence type="ECO:0000256" key="2">
    <source>
        <dbReference type="SAM" id="Phobius"/>
    </source>
</evidence>
<feature type="compositionally biased region" description="Polar residues" evidence="1">
    <location>
        <begin position="213"/>
        <end position="222"/>
    </location>
</feature>
<feature type="transmembrane region" description="Helical" evidence="2">
    <location>
        <begin position="924"/>
        <end position="944"/>
    </location>
</feature>
<keyword evidence="2" id="KW-1133">Transmembrane helix</keyword>
<proteinExistence type="predicted"/>
<dbReference type="EMBL" id="MU865328">
    <property type="protein sequence ID" value="KAK4227725.1"/>
    <property type="molecule type" value="Genomic_DNA"/>
</dbReference>
<protein>
    <recommendedName>
        <fullName evidence="5">Serine-rich protein</fullName>
    </recommendedName>
</protein>
<feature type="compositionally biased region" description="Polar residues" evidence="1">
    <location>
        <begin position="19"/>
        <end position="32"/>
    </location>
</feature>
<feature type="compositionally biased region" description="Low complexity" evidence="1">
    <location>
        <begin position="253"/>
        <end position="264"/>
    </location>
</feature>
<feature type="compositionally biased region" description="Polar residues" evidence="1">
    <location>
        <begin position="68"/>
        <end position="80"/>
    </location>
</feature>
<feature type="compositionally biased region" description="Low complexity" evidence="1">
    <location>
        <begin position="547"/>
        <end position="560"/>
    </location>
</feature>
<feature type="compositionally biased region" description="Polar residues" evidence="1">
    <location>
        <begin position="600"/>
        <end position="609"/>
    </location>
</feature>
<name>A0AAN7BQP4_9PEZI</name>
<feature type="compositionally biased region" description="Polar residues" evidence="1">
    <location>
        <begin position="579"/>
        <end position="589"/>
    </location>
</feature>
<feature type="compositionally biased region" description="Polar residues" evidence="1">
    <location>
        <begin position="619"/>
        <end position="633"/>
    </location>
</feature>
<feature type="compositionally biased region" description="Low complexity" evidence="1">
    <location>
        <begin position="694"/>
        <end position="717"/>
    </location>
</feature>
<dbReference type="AlphaFoldDB" id="A0AAN7BQP4"/>
<feature type="compositionally biased region" description="Low complexity" evidence="1">
    <location>
        <begin position="645"/>
        <end position="659"/>
    </location>
</feature>
<dbReference type="Proteomes" id="UP001301958">
    <property type="component" value="Unassembled WGS sequence"/>
</dbReference>
<feature type="region of interest" description="Disordered" evidence="1">
    <location>
        <begin position="463"/>
        <end position="488"/>
    </location>
</feature>
<feature type="compositionally biased region" description="Basic and acidic residues" evidence="1">
    <location>
        <begin position="1"/>
        <end position="18"/>
    </location>
</feature>
<feature type="transmembrane region" description="Helical" evidence="2">
    <location>
        <begin position="860"/>
        <end position="881"/>
    </location>
</feature>
<feature type="region of interest" description="Disordered" evidence="1">
    <location>
        <begin position="645"/>
        <end position="717"/>
    </location>
</feature>
<feature type="region of interest" description="Disordered" evidence="1">
    <location>
        <begin position="526"/>
        <end position="564"/>
    </location>
</feature>
<comment type="caution">
    <text evidence="3">The sequence shown here is derived from an EMBL/GenBank/DDBJ whole genome shotgun (WGS) entry which is preliminary data.</text>
</comment>
<feature type="compositionally biased region" description="Low complexity" evidence="1">
    <location>
        <begin position="196"/>
        <end position="212"/>
    </location>
</feature>
<keyword evidence="2" id="KW-0812">Transmembrane</keyword>
<keyword evidence="2" id="KW-0472">Membrane</keyword>
<keyword evidence="4" id="KW-1185">Reference proteome</keyword>
<evidence type="ECO:0000313" key="4">
    <source>
        <dbReference type="Proteomes" id="UP001301958"/>
    </source>
</evidence>
<reference evidence="3" key="1">
    <citation type="journal article" date="2023" name="Mol. Phylogenet. Evol.">
        <title>Genome-scale phylogeny and comparative genomics of the fungal order Sordariales.</title>
        <authorList>
            <person name="Hensen N."/>
            <person name="Bonometti L."/>
            <person name="Westerberg I."/>
            <person name="Brannstrom I.O."/>
            <person name="Guillou S."/>
            <person name="Cros-Aarteil S."/>
            <person name="Calhoun S."/>
            <person name="Haridas S."/>
            <person name="Kuo A."/>
            <person name="Mondo S."/>
            <person name="Pangilinan J."/>
            <person name="Riley R."/>
            <person name="LaButti K."/>
            <person name="Andreopoulos B."/>
            <person name="Lipzen A."/>
            <person name="Chen C."/>
            <person name="Yan M."/>
            <person name="Daum C."/>
            <person name="Ng V."/>
            <person name="Clum A."/>
            <person name="Steindorff A."/>
            <person name="Ohm R.A."/>
            <person name="Martin F."/>
            <person name="Silar P."/>
            <person name="Natvig D.O."/>
            <person name="Lalanne C."/>
            <person name="Gautier V."/>
            <person name="Ament-Velasquez S.L."/>
            <person name="Kruys A."/>
            <person name="Hutchinson M.I."/>
            <person name="Powell A.J."/>
            <person name="Barry K."/>
            <person name="Miller A.N."/>
            <person name="Grigoriev I.V."/>
            <person name="Debuchy R."/>
            <person name="Gladieux P."/>
            <person name="Hiltunen Thoren M."/>
            <person name="Johannesson H."/>
        </authorList>
    </citation>
    <scope>NUCLEOTIDE SEQUENCE</scope>
    <source>
        <strain evidence="3">CBS 990.96</strain>
    </source>
</reference>
<sequence length="952" mass="102221">MSAPSDRHGRTSPSHDRSQSQNALNTSASNSRLGIRLVPYTPPRIDPEDRAPSQASTRPEPAEDAGSQPPSANYDIQTICSVGHWRRASEPVQPRGTSGFSLARPGDERVSGMKPLVSPSGFGQGGPTTTHRKSPSEVATYTTTSNASALRASRSAESPSPSPGQARSLSRRRNILVLQPDKTFAIVPSRNDRDSGISTSQSPSISLSSPPTAYSSVRSSTHSTHERPSIDVWTDSRAATPMTGVSTVVPDLSSSPAPSNVSSSTARLVSEDPTTSSPWNYRMVGGLRKVPSTPDHSKARTAVEPETPVPPLSPVPETTSSGKDETETGTIVRRPSSTSVVSEVTINTVSDSTNYKVYGPGSVGQESSDSLLFNSPGPSNWEVLGNATPSPVPAFSLAGPPSPIPEFSLNSSPPSTVDGNDSENYVVYGTPSVTVSPSSSLVTVGRKPRPSYSQESLKVAPLRPLGKRRSNENFGYYKQRSRESLRSRANSLKTVSSIIGSQNPAQSLLTVAPVVINLAPLTARVARGGGSSSGSSSSSDNFPWLPPQSSGSQAGPSTPSLRSVGTISSIPMIQAHPHQWSSQLSTVMSESEESDRVPTRSVSPLSESTGTGGHRRGNSWMSRHSRQMQSISSSLADENVVVYTTSGSESYPTSSSRGGPSQMRTIRDHDEHGDGIADLDHKPSLTGLSSMFTNSNGSSRGLHSRSSSRASRGRANSLTSSIPAWARVYYGSGERRWLGKSPSFLTISEAGSRPGSSGLFGDEESPIDDQFPPAIFSPRKRARELDQTGQRPYTDQADMDTEQGHPQNYGVFRTLREKTSSIWSPHLRQDRRASRFSMWDPPSVTWSADTGIMGKRNAQIVLFSLGFIFPFAWMIAAVLPLPELYKLEATEVSQGKKPESRFQPRLIDEKRHDSARWWRNLNRIMSVVGLLIIGAVVALAVIGVKQGWGHEE</sequence>
<feature type="region of interest" description="Disordered" evidence="1">
    <location>
        <begin position="578"/>
        <end position="633"/>
    </location>
</feature>
<feature type="compositionally biased region" description="Low complexity" evidence="1">
    <location>
        <begin position="145"/>
        <end position="159"/>
    </location>
</feature>
<organism evidence="3 4">
    <name type="scientific">Podospora fimiseda</name>
    <dbReference type="NCBI Taxonomy" id="252190"/>
    <lineage>
        <taxon>Eukaryota</taxon>
        <taxon>Fungi</taxon>
        <taxon>Dikarya</taxon>
        <taxon>Ascomycota</taxon>
        <taxon>Pezizomycotina</taxon>
        <taxon>Sordariomycetes</taxon>
        <taxon>Sordariomycetidae</taxon>
        <taxon>Sordariales</taxon>
        <taxon>Podosporaceae</taxon>
        <taxon>Podospora</taxon>
    </lineage>
</organism>
<evidence type="ECO:0000256" key="1">
    <source>
        <dbReference type="SAM" id="MobiDB-lite"/>
    </source>
</evidence>
<evidence type="ECO:0008006" key="5">
    <source>
        <dbReference type="Google" id="ProtNLM"/>
    </source>
</evidence>
<accession>A0AAN7BQP4</accession>
<feature type="region of interest" description="Disordered" evidence="1">
    <location>
        <begin position="1"/>
        <end position="340"/>
    </location>
</feature>
<gene>
    <name evidence="3" type="ORF">QBC38DRAFT_363522</name>
</gene>
<feature type="region of interest" description="Disordered" evidence="1">
    <location>
        <begin position="753"/>
        <end position="805"/>
    </location>
</feature>
<feature type="compositionally biased region" description="Basic and acidic residues" evidence="1">
    <location>
        <begin position="665"/>
        <end position="683"/>
    </location>
</feature>